<dbReference type="AlphaFoldDB" id="B4HC59"/>
<reference evidence="1 2" key="1">
    <citation type="journal article" date="2007" name="Nature">
        <title>Evolution of genes and genomes on the Drosophila phylogeny.</title>
        <authorList>
            <consortium name="Drosophila 12 Genomes Consortium"/>
            <person name="Clark A.G."/>
            <person name="Eisen M.B."/>
            <person name="Smith D.R."/>
            <person name="Bergman C.M."/>
            <person name="Oliver B."/>
            <person name="Markow T.A."/>
            <person name="Kaufman T.C."/>
            <person name="Kellis M."/>
            <person name="Gelbart W."/>
            <person name="Iyer V.N."/>
            <person name="Pollard D.A."/>
            <person name="Sackton T.B."/>
            <person name="Larracuente A.M."/>
            <person name="Singh N.D."/>
            <person name="Abad J.P."/>
            <person name="Abt D.N."/>
            <person name="Adryan B."/>
            <person name="Aguade M."/>
            <person name="Akashi H."/>
            <person name="Anderson W.W."/>
            <person name="Aquadro C.F."/>
            <person name="Ardell D.H."/>
            <person name="Arguello R."/>
            <person name="Artieri C.G."/>
            <person name="Barbash D.A."/>
            <person name="Barker D."/>
            <person name="Barsanti P."/>
            <person name="Batterham P."/>
            <person name="Batzoglou S."/>
            <person name="Begun D."/>
            <person name="Bhutkar A."/>
            <person name="Blanco E."/>
            <person name="Bosak S.A."/>
            <person name="Bradley R.K."/>
            <person name="Brand A.D."/>
            <person name="Brent M.R."/>
            <person name="Brooks A.N."/>
            <person name="Brown R.H."/>
            <person name="Butlin R.K."/>
            <person name="Caggese C."/>
            <person name="Calvi B.R."/>
            <person name="Bernardo de Carvalho A."/>
            <person name="Caspi A."/>
            <person name="Castrezana S."/>
            <person name="Celniker S.E."/>
            <person name="Chang J.L."/>
            <person name="Chapple C."/>
            <person name="Chatterji S."/>
            <person name="Chinwalla A."/>
            <person name="Civetta A."/>
            <person name="Clifton S.W."/>
            <person name="Comeron J.M."/>
            <person name="Costello J.C."/>
            <person name="Coyne J.A."/>
            <person name="Daub J."/>
            <person name="David R.G."/>
            <person name="Delcher A.L."/>
            <person name="Delehaunty K."/>
            <person name="Do C.B."/>
            <person name="Ebling H."/>
            <person name="Edwards K."/>
            <person name="Eickbush T."/>
            <person name="Evans J.D."/>
            <person name="Filipski A."/>
            <person name="Findeiss S."/>
            <person name="Freyhult E."/>
            <person name="Fulton L."/>
            <person name="Fulton R."/>
            <person name="Garcia A.C."/>
            <person name="Gardiner A."/>
            <person name="Garfield D.A."/>
            <person name="Garvin B.E."/>
            <person name="Gibson G."/>
            <person name="Gilbert D."/>
            <person name="Gnerre S."/>
            <person name="Godfrey J."/>
            <person name="Good R."/>
            <person name="Gotea V."/>
            <person name="Gravely B."/>
            <person name="Greenberg A.J."/>
            <person name="Griffiths-Jones S."/>
            <person name="Gross S."/>
            <person name="Guigo R."/>
            <person name="Gustafson E.A."/>
            <person name="Haerty W."/>
            <person name="Hahn M.W."/>
            <person name="Halligan D.L."/>
            <person name="Halpern A.L."/>
            <person name="Halter G.M."/>
            <person name="Han M.V."/>
            <person name="Heger A."/>
            <person name="Hillier L."/>
            <person name="Hinrichs A.S."/>
            <person name="Holmes I."/>
            <person name="Hoskins R.A."/>
            <person name="Hubisz M.J."/>
            <person name="Hultmark D."/>
            <person name="Huntley M.A."/>
            <person name="Jaffe D.B."/>
            <person name="Jagadeeshan S."/>
            <person name="Jeck W.R."/>
            <person name="Johnson J."/>
            <person name="Jones C.D."/>
            <person name="Jordan W.C."/>
            <person name="Karpen G.H."/>
            <person name="Kataoka E."/>
            <person name="Keightley P.D."/>
            <person name="Kheradpour P."/>
            <person name="Kirkness E.F."/>
            <person name="Koerich L.B."/>
            <person name="Kristiansen K."/>
            <person name="Kudrna D."/>
            <person name="Kulathinal R.J."/>
            <person name="Kumar S."/>
            <person name="Kwok R."/>
            <person name="Lander E."/>
            <person name="Langley C.H."/>
            <person name="Lapoint R."/>
            <person name="Lazzaro B.P."/>
            <person name="Lee S.J."/>
            <person name="Levesque L."/>
            <person name="Li R."/>
            <person name="Lin C.F."/>
            <person name="Lin M.F."/>
            <person name="Lindblad-Toh K."/>
            <person name="Llopart A."/>
            <person name="Long M."/>
            <person name="Low L."/>
            <person name="Lozovsky E."/>
            <person name="Lu J."/>
            <person name="Luo M."/>
            <person name="Machado C.A."/>
            <person name="Makalowski W."/>
            <person name="Marzo M."/>
            <person name="Matsuda M."/>
            <person name="Matzkin L."/>
            <person name="McAllister B."/>
            <person name="McBride C.S."/>
            <person name="McKernan B."/>
            <person name="McKernan K."/>
            <person name="Mendez-Lago M."/>
            <person name="Minx P."/>
            <person name="Mollenhauer M.U."/>
            <person name="Montooth K."/>
            <person name="Mount S.M."/>
            <person name="Mu X."/>
            <person name="Myers E."/>
            <person name="Negre B."/>
            <person name="Newfeld S."/>
            <person name="Nielsen R."/>
            <person name="Noor M.A."/>
            <person name="O'Grady P."/>
            <person name="Pachter L."/>
            <person name="Papaceit M."/>
            <person name="Parisi M.J."/>
            <person name="Parisi M."/>
            <person name="Parts L."/>
            <person name="Pedersen J.S."/>
            <person name="Pesole G."/>
            <person name="Phillippy A.M."/>
            <person name="Ponting C.P."/>
            <person name="Pop M."/>
            <person name="Porcelli D."/>
            <person name="Powell J.R."/>
            <person name="Prohaska S."/>
            <person name="Pruitt K."/>
            <person name="Puig M."/>
            <person name="Quesneville H."/>
            <person name="Ram K.R."/>
            <person name="Rand D."/>
            <person name="Rasmussen M.D."/>
            <person name="Reed L.K."/>
            <person name="Reenan R."/>
            <person name="Reily A."/>
            <person name="Remington K.A."/>
            <person name="Rieger T.T."/>
            <person name="Ritchie M.G."/>
            <person name="Robin C."/>
            <person name="Rogers Y.H."/>
            <person name="Rohde C."/>
            <person name="Rozas J."/>
            <person name="Rubenfield M.J."/>
            <person name="Ruiz A."/>
            <person name="Russo S."/>
            <person name="Salzberg S.L."/>
            <person name="Sanchez-Gracia A."/>
            <person name="Saranga D.J."/>
            <person name="Sato H."/>
            <person name="Schaeffer S.W."/>
            <person name="Schatz M.C."/>
            <person name="Schlenke T."/>
            <person name="Schwartz R."/>
            <person name="Segarra C."/>
            <person name="Singh R.S."/>
            <person name="Sirot L."/>
            <person name="Sirota M."/>
            <person name="Sisneros N.B."/>
            <person name="Smith C.D."/>
            <person name="Smith T.F."/>
            <person name="Spieth J."/>
            <person name="Stage D.E."/>
            <person name="Stark A."/>
            <person name="Stephan W."/>
            <person name="Strausberg R.L."/>
            <person name="Strempel S."/>
            <person name="Sturgill D."/>
            <person name="Sutton G."/>
            <person name="Sutton G.G."/>
            <person name="Tao W."/>
            <person name="Teichmann S."/>
            <person name="Tobari Y.N."/>
            <person name="Tomimura Y."/>
            <person name="Tsolas J.M."/>
            <person name="Valente V.L."/>
            <person name="Venter E."/>
            <person name="Venter J.C."/>
            <person name="Vicario S."/>
            <person name="Vieira F.G."/>
            <person name="Vilella A.J."/>
            <person name="Villasante A."/>
            <person name="Walenz B."/>
            <person name="Wang J."/>
            <person name="Wasserman M."/>
            <person name="Watts T."/>
            <person name="Wilson D."/>
            <person name="Wilson R.K."/>
            <person name="Wing R.A."/>
            <person name="Wolfner M.F."/>
            <person name="Wong A."/>
            <person name="Wong G.K."/>
            <person name="Wu C.I."/>
            <person name="Wu G."/>
            <person name="Yamamoto D."/>
            <person name="Yang H.P."/>
            <person name="Yang S.P."/>
            <person name="Yorke J.A."/>
            <person name="Yoshida K."/>
            <person name="Zdobnov E."/>
            <person name="Zhang P."/>
            <person name="Zhang Y."/>
            <person name="Zimin A.V."/>
            <person name="Baldwin J."/>
            <person name="Abdouelleil A."/>
            <person name="Abdulkadir J."/>
            <person name="Abebe A."/>
            <person name="Abera B."/>
            <person name="Abreu J."/>
            <person name="Acer S.C."/>
            <person name="Aftuck L."/>
            <person name="Alexander A."/>
            <person name="An P."/>
            <person name="Anderson E."/>
            <person name="Anderson S."/>
            <person name="Arachi H."/>
            <person name="Azer M."/>
            <person name="Bachantsang P."/>
            <person name="Barry A."/>
            <person name="Bayul T."/>
            <person name="Berlin A."/>
            <person name="Bessette D."/>
            <person name="Bloom T."/>
            <person name="Blye J."/>
            <person name="Boguslavskiy L."/>
            <person name="Bonnet C."/>
            <person name="Boukhgalter B."/>
            <person name="Bourzgui I."/>
            <person name="Brown A."/>
            <person name="Cahill P."/>
            <person name="Channer S."/>
            <person name="Cheshatsang Y."/>
            <person name="Chuda L."/>
            <person name="Citroen M."/>
            <person name="Collymore A."/>
            <person name="Cooke P."/>
            <person name="Costello M."/>
            <person name="D'Aco K."/>
            <person name="Daza R."/>
            <person name="De Haan G."/>
            <person name="DeGray S."/>
            <person name="DeMaso C."/>
            <person name="Dhargay N."/>
            <person name="Dooley K."/>
            <person name="Dooley E."/>
            <person name="Doricent M."/>
            <person name="Dorje P."/>
            <person name="Dorjee K."/>
            <person name="Dupes A."/>
            <person name="Elong R."/>
            <person name="Falk J."/>
            <person name="Farina A."/>
            <person name="Faro S."/>
            <person name="Ferguson D."/>
            <person name="Fisher S."/>
            <person name="Foley C.D."/>
            <person name="Franke A."/>
            <person name="Friedrich D."/>
            <person name="Gadbois L."/>
            <person name="Gearin G."/>
            <person name="Gearin C.R."/>
            <person name="Giannoukos G."/>
            <person name="Goode T."/>
            <person name="Graham J."/>
            <person name="Grandbois E."/>
            <person name="Grewal S."/>
            <person name="Gyaltsen K."/>
            <person name="Hafez N."/>
            <person name="Hagos B."/>
            <person name="Hall J."/>
            <person name="Henson C."/>
            <person name="Hollinger A."/>
            <person name="Honan T."/>
            <person name="Huard M.D."/>
            <person name="Hughes L."/>
            <person name="Hurhula B."/>
            <person name="Husby M.E."/>
            <person name="Kamat A."/>
            <person name="Kanga B."/>
            <person name="Kashin S."/>
            <person name="Khazanovich D."/>
            <person name="Kisner P."/>
            <person name="Lance K."/>
            <person name="Lara M."/>
            <person name="Lee W."/>
            <person name="Lennon N."/>
            <person name="Letendre F."/>
            <person name="LeVine R."/>
            <person name="Lipovsky A."/>
            <person name="Liu X."/>
            <person name="Liu J."/>
            <person name="Liu S."/>
            <person name="Lokyitsang T."/>
            <person name="Lokyitsang Y."/>
            <person name="Lubonja R."/>
            <person name="Lui A."/>
            <person name="MacDonald P."/>
            <person name="Magnisalis V."/>
            <person name="Maru K."/>
            <person name="Matthews C."/>
            <person name="McCusker W."/>
            <person name="McDonough S."/>
            <person name="Mehta T."/>
            <person name="Meldrim J."/>
            <person name="Meneus L."/>
            <person name="Mihai O."/>
            <person name="Mihalev A."/>
            <person name="Mihova T."/>
            <person name="Mittelman R."/>
            <person name="Mlenga V."/>
            <person name="Montmayeur A."/>
            <person name="Mulrain L."/>
            <person name="Navidi A."/>
            <person name="Naylor J."/>
            <person name="Negash T."/>
            <person name="Nguyen T."/>
            <person name="Nguyen N."/>
            <person name="Nicol R."/>
            <person name="Norbu C."/>
            <person name="Norbu N."/>
            <person name="Novod N."/>
            <person name="O'Neill B."/>
            <person name="Osman S."/>
            <person name="Markiewicz E."/>
            <person name="Oyono O.L."/>
            <person name="Patti C."/>
            <person name="Phunkhang P."/>
            <person name="Pierre F."/>
            <person name="Priest M."/>
            <person name="Raghuraman S."/>
            <person name="Rege F."/>
            <person name="Reyes R."/>
            <person name="Rise C."/>
            <person name="Rogov P."/>
            <person name="Ross K."/>
            <person name="Ryan E."/>
            <person name="Settipalli S."/>
            <person name="Shea T."/>
            <person name="Sherpa N."/>
            <person name="Shi L."/>
            <person name="Shih D."/>
            <person name="Sparrow T."/>
            <person name="Spaulding J."/>
            <person name="Stalker J."/>
            <person name="Stange-Thomann N."/>
            <person name="Stavropoulos S."/>
            <person name="Stone C."/>
            <person name="Strader C."/>
            <person name="Tesfaye S."/>
            <person name="Thomson T."/>
            <person name="Thoulutsang Y."/>
            <person name="Thoulutsang D."/>
            <person name="Topham K."/>
            <person name="Topping I."/>
            <person name="Tsamla T."/>
            <person name="Vassiliev H."/>
            <person name="Vo A."/>
            <person name="Wangchuk T."/>
            <person name="Wangdi T."/>
            <person name="Weiand M."/>
            <person name="Wilkinson J."/>
            <person name="Wilson A."/>
            <person name="Yadav S."/>
            <person name="Young G."/>
            <person name="Yu Q."/>
            <person name="Zembek L."/>
            <person name="Zhong D."/>
            <person name="Zimmer A."/>
            <person name="Zwirko Z."/>
            <person name="Jaffe D.B."/>
            <person name="Alvarez P."/>
            <person name="Brockman W."/>
            <person name="Butler J."/>
            <person name="Chin C."/>
            <person name="Gnerre S."/>
            <person name="Grabherr M."/>
            <person name="Kleber M."/>
            <person name="Mauceli E."/>
            <person name="MacCallum I."/>
        </authorList>
    </citation>
    <scope>NUCLEOTIDE SEQUENCE [LARGE SCALE GENOMIC DNA]</scope>
    <source>
        <strain evidence="2">MSH-3 / Tucson 14011-0111.49</strain>
    </source>
</reference>
<protein>
    <submittedName>
        <fullName evidence="1">GL21300</fullName>
    </submittedName>
</protein>
<dbReference type="HOGENOM" id="CLU_116900_1_1_1"/>
<evidence type="ECO:0000313" key="2">
    <source>
        <dbReference type="Proteomes" id="UP000008744"/>
    </source>
</evidence>
<accession>B4HC59</accession>
<dbReference type="Proteomes" id="UP000008744">
    <property type="component" value="Unassembled WGS sequence"/>
</dbReference>
<dbReference type="OrthoDB" id="7789165at2759"/>
<organism evidence="2">
    <name type="scientific">Drosophila persimilis</name>
    <name type="common">Fruit fly</name>
    <dbReference type="NCBI Taxonomy" id="7234"/>
    <lineage>
        <taxon>Eukaryota</taxon>
        <taxon>Metazoa</taxon>
        <taxon>Ecdysozoa</taxon>
        <taxon>Arthropoda</taxon>
        <taxon>Hexapoda</taxon>
        <taxon>Insecta</taxon>
        <taxon>Pterygota</taxon>
        <taxon>Neoptera</taxon>
        <taxon>Endopterygota</taxon>
        <taxon>Diptera</taxon>
        <taxon>Brachycera</taxon>
        <taxon>Muscomorpha</taxon>
        <taxon>Ephydroidea</taxon>
        <taxon>Drosophilidae</taxon>
        <taxon>Drosophila</taxon>
        <taxon>Sophophora</taxon>
    </lineage>
</organism>
<keyword evidence="2" id="KW-1185">Reference proteome</keyword>
<dbReference type="EMBL" id="CH479278">
    <property type="protein sequence ID" value="EDW40108.1"/>
    <property type="molecule type" value="Genomic_DNA"/>
</dbReference>
<dbReference type="PANTHER" id="PTHR20898">
    <property type="entry name" value="DAEDALUS ON 3-RELATED-RELATED"/>
    <property type="match status" value="1"/>
</dbReference>
<dbReference type="OMA" id="FPECRLK"/>
<dbReference type="PANTHER" id="PTHR20898:SF0">
    <property type="entry name" value="DAEDALUS ON 3-RELATED"/>
    <property type="match status" value="1"/>
</dbReference>
<sequence>MEFPTCRLNVLGRGIIGGNIHLKLLKVPITKMNLRFNVYRRLSGYHPFLFNISTEFCRFMKNPNPLQVLYYFHSAFLPYSNVNHTCPYTDDVFVRNCTLNDEMFKRVPLPKGVQENGSESFLFTSK</sequence>
<dbReference type="PhylomeDB" id="B4HC59"/>
<dbReference type="Pfam" id="PF06477">
    <property type="entry name" value="DUF1091"/>
    <property type="match status" value="1"/>
</dbReference>
<name>B4HC59_DROPE</name>
<dbReference type="InterPro" id="IPR010512">
    <property type="entry name" value="DUF1091"/>
</dbReference>
<evidence type="ECO:0000313" key="1">
    <source>
        <dbReference type="EMBL" id="EDW40108.1"/>
    </source>
</evidence>
<gene>
    <name evidence="1" type="primary">Dper\GL21300</name>
    <name evidence="1" type="ORF">Dper_GL21300</name>
</gene>
<proteinExistence type="predicted"/>
<dbReference type="KEGG" id="dpe:6603458"/>